<dbReference type="SUPFAM" id="SSF56219">
    <property type="entry name" value="DNase I-like"/>
    <property type="match status" value="1"/>
</dbReference>
<proteinExistence type="predicted"/>
<dbReference type="AlphaFoldDB" id="A0A402CW05"/>
<sequence>MDFGVLCVHVVGGGASARSPETQAKRAFWEAVIKYAHDHANTKYLLIGDLNTGFKSDAQGTPFACPEMMTKVTEVGWIDAWHNKHPQDQEYTWYSRVANGFRIDHAFCTPHLLPSIAAVDYNHHERVAGISDHSIVIVEIAILHRTFPVLR</sequence>
<evidence type="ECO:0000313" key="1">
    <source>
        <dbReference type="EMBL" id="BDI33999.1"/>
    </source>
</evidence>
<dbReference type="Proteomes" id="UP000287394">
    <property type="component" value="Chromosome"/>
</dbReference>
<dbReference type="EMBL" id="AP025739">
    <property type="protein sequence ID" value="BDI33999.1"/>
    <property type="molecule type" value="Genomic_DNA"/>
</dbReference>
<evidence type="ECO:0000313" key="2">
    <source>
        <dbReference type="Proteomes" id="UP000287394"/>
    </source>
</evidence>
<organism evidence="1 2">
    <name type="scientific">Capsulimonas corticalis</name>
    <dbReference type="NCBI Taxonomy" id="2219043"/>
    <lineage>
        <taxon>Bacteria</taxon>
        <taxon>Bacillati</taxon>
        <taxon>Armatimonadota</taxon>
        <taxon>Armatimonadia</taxon>
        <taxon>Capsulimonadales</taxon>
        <taxon>Capsulimonadaceae</taxon>
        <taxon>Capsulimonas</taxon>
    </lineage>
</organism>
<gene>
    <name evidence="1" type="ORF">CCAX7_60500</name>
</gene>
<dbReference type="Gene3D" id="3.60.10.10">
    <property type="entry name" value="Endonuclease/exonuclease/phosphatase"/>
    <property type="match status" value="1"/>
</dbReference>
<keyword evidence="2" id="KW-1185">Reference proteome</keyword>
<dbReference type="InterPro" id="IPR036691">
    <property type="entry name" value="Endo/exonu/phosph_ase_sf"/>
</dbReference>
<name>A0A402CW05_9BACT</name>
<reference evidence="1 2" key="1">
    <citation type="journal article" date="2019" name="Int. J. Syst. Evol. Microbiol.">
        <title>Capsulimonas corticalis gen. nov., sp. nov., an aerobic capsulated bacterium, of a novel bacterial order, Capsulimonadales ord. nov., of the class Armatimonadia of the phylum Armatimonadetes.</title>
        <authorList>
            <person name="Li J."/>
            <person name="Kudo C."/>
            <person name="Tonouchi A."/>
        </authorList>
    </citation>
    <scope>NUCLEOTIDE SEQUENCE [LARGE SCALE GENOMIC DNA]</scope>
    <source>
        <strain evidence="1 2">AX-7</strain>
    </source>
</reference>
<protein>
    <submittedName>
        <fullName evidence="1">Uncharacterized protein</fullName>
    </submittedName>
</protein>
<accession>A0A402CW05</accession>
<dbReference type="KEGG" id="ccot:CCAX7_60500"/>